<protein>
    <submittedName>
        <fullName evidence="1">Uncharacterized protein</fullName>
    </submittedName>
</protein>
<proteinExistence type="predicted"/>
<keyword evidence="2" id="KW-1185">Reference proteome</keyword>
<evidence type="ECO:0000313" key="2">
    <source>
        <dbReference type="Proteomes" id="UP000642070"/>
    </source>
</evidence>
<organism evidence="1 2">
    <name type="scientific">Dactylosporangium sucinum</name>
    <dbReference type="NCBI Taxonomy" id="1424081"/>
    <lineage>
        <taxon>Bacteria</taxon>
        <taxon>Bacillati</taxon>
        <taxon>Actinomycetota</taxon>
        <taxon>Actinomycetes</taxon>
        <taxon>Micromonosporales</taxon>
        <taxon>Micromonosporaceae</taxon>
        <taxon>Dactylosporangium</taxon>
    </lineage>
</organism>
<dbReference type="AlphaFoldDB" id="A0A917U3G7"/>
<name>A0A917U3G7_9ACTN</name>
<reference evidence="1" key="1">
    <citation type="journal article" date="2014" name="Int. J. Syst. Evol. Microbiol.">
        <title>Complete genome sequence of Corynebacterium casei LMG S-19264T (=DSM 44701T), isolated from a smear-ripened cheese.</title>
        <authorList>
            <consortium name="US DOE Joint Genome Institute (JGI-PGF)"/>
            <person name="Walter F."/>
            <person name="Albersmeier A."/>
            <person name="Kalinowski J."/>
            <person name="Ruckert C."/>
        </authorList>
    </citation>
    <scope>NUCLEOTIDE SEQUENCE</scope>
    <source>
        <strain evidence="1">JCM 19831</strain>
    </source>
</reference>
<gene>
    <name evidence="1" type="ORF">GCM10007977_062920</name>
</gene>
<evidence type="ECO:0000313" key="1">
    <source>
        <dbReference type="EMBL" id="GGM52776.1"/>
    </source>
</evidence>
<dbReference type="EMBL" id="BMPI01000035">
    <property type="protein sequence ID" value="GGM52776.1"/>
    <property type="molecule type" value="Genomic_DNA"/>
</dbReference>
<reference evidence="1" key="2">
    <citation type="submission" date="2020-09" db="EMBL/GenBank/DDBJ databases">
        <authorList>
            <person name="Sun Q."/>
            <person name="Ohkuma M."/>
        </authorList>
    </citation>
    <scope>NUCLEOTIDE SEQUENCE</scope>
    <source>
        <strain evidence="1">JCM 19831</strain>
    </source>
</reference>
<dbReference type="Proteomes" id="UP000642070">
    <property type="component" value="Unassembled WGS sequence"/>
</dbReference>
<comment type="caution">
    <text evidence="1">The sequence shown here is derived from an EMBL/GenBank/DDBJ whole genome shotgun (WGS) entry which is preliminary data.</text>
</comment>
<dbReference type="RefSeq" id="WP_190253605.1">
    <property type="nucleotide sequence ID" value="NZ_BMPI01000035.1"/>
</dbReference>
<accession>A0A917U3G7</accession>
<sequence length="63" mass="6891">MTTTTCARCTKPSAGVCCSSHGKQLCHLDYRRTHFVEVCVAGCRDCVAEGLPLRLSEYQAVAR</sequence>